<dbReference type="EMBL" id="CP081303">
    <property type="protein sequence ID" value="QZE15861.1"/>
    <property type="molecule type" value="Genomic_DNA"/>
</dbReference>
<gene>
    <name evidence="1" type="ORF">K4L44_08525</name>
</gene>
<evidence type="ECO:0000313" key="1">
    <source>
        <dbReference type="EMBL" id="QZE15861.1"/>
    </source>
</evidence>
<accession>A0AC61NJE0</accession>
<evidence type="ECO:0000313" key="2">
    <source>
        <dbReference type="Proteomes" id="UP000826212"/>
    </source>
</evidence>
<dbReference type="Proteomes" id="UP000826212">
    <property type="component" value="Chromosome"/>
</dbReference>
<organism evidence="1 2">
    <name type="scientific">Halosquirtibacter laminarini</name>
    <dbReference type="NCBI Taxonomy" id="3374600"/>
    <lineage>
        <taxon>Bacteria</taxon>
        <taxon>Pseudomonadati</taxon>
        <taxon>Bacteroidota</taxon>
        <taxon>Bacteroidia</taxon>
        <taxon>Marinilabiliales</taxon>
        <taxon>Prolixibacteraceae</taxon>
        <taxon>Halosquirtibacter</taxon>
    </lineage>
</organism>
<name>A0AC61NJE0_9BACT</name>
<keyword evidence="2" id="KW-1185">Reference proteome</keyword>
<reference evidence="1" key="1">
    <citation type="submission" date="2021-08" db="EMBL/GenBank/DDBJ databases">
        <title>Novel anaerobic bacterium isolated from sea squirt in East Sea, Republic of Korea.</title>
        <authorList>
            <person name="Nguyen T.H."/>
            <person name="Li Z."/>
            <person name="Lee Y.-J."/>
            <person name="Ko J."/>
            <person name="Kim S.-G."/>
        </authorList>
    </citation>
    <scope>NUCLEOTIDE SEQUENCE</scope>
    <source>
        <strain evidence="1">KCTC 25031</strain>
    </source>
</reference>
<sequence>MRRSIKISFVLFFLFNTFLGLCQLSKVHYIPPFYGNVTKYKRDVEGYFTLYLSTNNPTPFDVLIKRGDGTPIDTVVGLSSSTSGLYKFDTYIKDFVYGTGEYPLFVKPGNRGKVLSNKGVVLTAESDFFVNARITTGAQGGSLTSKGAVATGTQFFAGFMKSVKSREYDAYNSHFISIIATANNTNVTVSKPGFDWFEEEKSQNSQRDWIRSGRYPNYQYTCRLNKGETVTLGYNNREYEASYGSLFDAPTGTEINSTKPIVVNTGSWAASPLNGRSRDIGFDQIVPVRVVGDQYVVVKGQGIASNNTKNGESVIVVATEPNTTITFYDNLGRKSVTRTLANKGDYYHFDYTIFNKYRYHAKKWVKVNRRWKLTNYTILNDLSSSVYFTTSHPTYVYQTITGASTKTQTTGMSFIPPLKCTSDYKVTIPKAKSVRGDGERRLNTVIKGSTRSPNIRINGSRSGVTYYDIGGINNWVTFTYNVPSDGDYVVENIMNDPINVALYGESDNVGSAGYYSGFGTRPLTVPELAVDGAVEACATNTRMMVANDQKSWSYRWYKNESVIPGATSSSYTTTGSGFYAVEAILDCDGRVTKTYPSDPIFLSPCISIEQTKSAVEGESLDVVVSLSESIPVNVSFDLELITTSGVGAAQKSKDFQVIGSLTGLTFPANETSQIVSFDLIDDVMREPDETFSIRITRCTMSKINIGTCDVTIKDNDLDKPSFTMNFTDSRWSDGIEENGSEGQDISLKVRLSEKSGYAISVDYRFMDKLAKNGLDYQGVNGTLNFAPEEQEKEIHFKVLNDAFYDVESLEDFGILLFNAHESVLPTEPEKRVSIHDDELKPNFSIASNSVLTAREGETLRVVYELDTPIDSIYSGRYATKTLTSSAFATSGIDFIKVRTTAFSIPIGDTSGAVEISTVTDGVKELQEQFYLSFRGNELADPETMNVPLYIIDTDAKPQLTFASEVRIQEGATVTIPFNLTSAVGEQVSLELHYSDISATNGVDYTRSTTTLNIPDGSTSISFVLPTLQDTEEEGEESLQITVTSSSSLIELPNADFTVVIEDDDSTPIARDDRYTIEEGASLTCSFADNDFMGDTPIQGYTIVRSDFPNSEIVFDDKTGSFQYYPSENYSGTHTLTYHFIDFDGDVSADATVTVVVNEVDDIPIANDDLYSVLERTSPSYHKLTRNVLSNDVGKGDGVTVSLVKDVHHGTLKLNANGTFEYEPDAQFFSSDTFVPSISKDYFTYRITDQKQPGQVSIAKCQIGVSYYNDFAPQVVDDVISTNDKTPVSINPLSNDLDGDGAFTIDAKSFAIVSKSGLANVIFEDGLLKVTPVYGVEEEVVVGYRIKDTSFDGVDSKTSNIGHVTIDISRTNRLPVAVCGTIPDFYISKTINPVLEAKMLDGGSSDADGDDLSFLIESSVLGNFNSLELTCDHVGNDIPLTLVVTDTNGATSRCSTTINVLDSITPTLVGDAPDDVIYSISRGSSSKEVYYSIPMYHDNCSGTTVAVRVEGAPSGSRFGIGDHLIRFEKTDASGNRGFETHFTITVVELIPTLTMADRSSKLCEGESCELGVNITGGVGESTIRLYLDGVLFPSMTFLKGSDGIYRGIWTNLPKGSHQLIVKVTDSSGTESGSLPLSIEVKGKPSSLTIVRR</sequence>
<protein>
    <submittedName>
        <fullName evidence="1">HYR domain-containing protein</fullName>
    </submittedName>
</protein>
<proteinExistence type="predicted"/>